<reference evidence="4" key="2">
    <citation type="submission" date="2023-07" db="EMBL/GenBank/DDBJ databases">
        <title>Description of novel Chryseobacterium sp. strain C-2.</title>
        <authorList>
            <person name="Saticioglu I.B."/>
        </authorList>
    </citation>
    <scope>NUCLEOTIDE SEQUENCE [LARGE SCALE GENOMIC DNA]</scope>
    <source>
        <strain evidence="4">C-2</strain>
    </source>
</reference>
<name>A0A9Q3YRQ5_9FLAO</name>
<dbReference type="Proteomes" id="UP001107960">
    <property type="component" value="Unassembled WGS sequence"/>
</dbReference>
<dbReference type="EMBL" id="JAJJML010000001">
    <property type="protein sequence ID" value="MCC9033037.1"/>
    <property type="molecule type" value="Genomic_DNA"/>
</dbReference>
<comment type="caution">
    <text evidence="3">The sequence shown here is derived from an EMBL/GenBank/DDBJ whole genome shotgun (WGS) entry which is preliminary data.</text>
</comment>
<evidence type="ECO:0000313" key="3">
    <source>
        <dbReference type="EMBL" id="MCC9033037.1"/>
    </source>
</evidence>
<gene>
    <name evidence="2" type="ORF">IEW27_20055</name>
    <name evidence="3" type="ORF">LNP80_02040</name>
</gene>
<dbReference type="InterPro" id="IPR032557">
    <property type="entry name" value="DUF4935"/>
</dbReference>
<reference evidence="2" key="3">
    <citation type="submission" date="2024-05" db="EMBL/GenBank/DDBJ databases">
        <title>Description of novel Chryseobacterium sp. strain C-2.</title>
        <authorList>
            <person name="Saticioglu I.B."/>
        </authorList>
    </citation>
    <scope>NUCLEOTIDE SEQUENCE</scope>
    <source>
        <strain evidence="2">C-2</strain>
    </source>
</reference>
<dbReference type="AlphaFoldDB" id="A0A9Q3YRQ5"/>
<protein>
    <submittedName>
        <fullName evidence="2">DUF4935 domain-containing protein</fullName>
    </submittedName>
    <submittedName>
        <fullName evidence="3">PIN domain-containing protein</fullName>
    </submittedName>
</protein>
<keyword evidence="4" id="KW-1185">Reference proteome</keyword>
<proteinExistence type="predicted"/>
<dbReference type="RefSeq" id="WP_191181255.1">
    <property type="nucleotide sequence ID" value="NZ_JACXXP010000044.1"/>
</dbReference>
<dbReference type="EMBL" id="JACXXP010000044">
    <property type="protein sequence ID" value="MBD3906883.1"/>
    <property type="molecule type" value="Genomic_DNA"/>
</dbReference>
<dbReference type="Pfam" id="PF16289">
    <property type="entry name" value="PIN_12"/>
    <property type="match status" value="1"/>
</dbReference>
<evidence type="ECO:0000259" key="1">
    <source>
        <dbReference type="Pfam" id="PF16289"/>
    </source>
</evidence>
<feature type="domain" description="DUF4935" evidence="1">
    <location>
        <begin position="7"/>
        <end position="177"/>
    </location>
</feature>
<accession>A0A9Q3YRQ5</accession>
<dbReference type="Proteomes" id="UP000603715">
    <property type="component" value="Unassembled WGS sequence"/>
</dbReference>
<sequence length="363" mass="42556">MLKTRNVYIDTEVFISNNFFDSTNLKRLFQFGKDETINLYLTEITENEIRNNIREEILTTQNELNLFKKNIASKGKVLKNFEKFKPYFDLPKLEIDLNLKELSNKLEEFIGEGKIKYIPYELADIKVVVDKYFKQMSPFNGGKKKHEFPDAIVLSAIENWCKKYDQKIYFISGDPDFKTYTSGNIIILPNLKILLDQINRQLDIDKKKLIDWILSVFEYNEHIIIEKINEKFVETIYDEIGYTIEATNIEVIETTLFDPSFVQENDSNDEYIFQIDFDINFTAQIIFDDHSLSFYDKEDDCYYNVGKAQRSIEMHITKTAEIAIEAHYELGEEPESAGVSVTCTYTSTPSEYDLLDEAENDYD</sequence>
<evidence type="ECO:0000313" key="2">
    <source>
        <dbReference type="EMBL" id="MBD3906883.1"/>
    </source>
</evidence>
<organism evidence="3 5">
    <name type="scientific">Chryseobacterium muglaense</name>
    <dbReference type="NCBI Taxonomy" id="2893752"/>
    <lineage>
        <taxon>Bacteria</taxon>
        <taxon>Pseudomonadati</taxon>
        <taxon>Bacteroidota</taxon>
        <taxon>Flavobacteriia</taxon>
        <taxon>Flavobacteriales</taxon>
        <taxon>Weeksellaceae</taxon>
        <taxon>Chryseobacterium group</taxon>
        <taxon>Chryseobacterium</taxon>
    </lineage>
</organism>
<evidence type="ECO:0000313" key="5">
    <source>
        <dbReference type="Proteomes" id="UP001107960"/>
    </source>
</evidence>
<evidence type="ECO:0000313" key="4">
    <source>
        <dbReference type="Proteomes" id="UP000603715"/>
    </source>
</evidence>
<reference evidence="3" key="1">
    <citation type="submission" date="2021-11" db="EMBL/GenBank/DDBJ databases">
        <title>Description of novel Chryseobacterium species.</title>
        <authorList>
            <person name="Saticioglu I.B."/>
            <person name="Ay H."/>
            <person name="Altun S."/>
            <person name="Duman M."/>
        </authorList>
    </citation>
    <scope>NUCLEOTIDE SEQUENCE</scope>
    <source>
        <strain evidence="3">C-39</strain>
    </source>
</reference>